<dbReference type="Gene3D" id="3.40.50.1000">
    <property type="entry name" value="HAD superfamily/HAD-like"/>
    <property type="match status" value="1"/>
</dbReference>
<dbReference type="GO" id="GO:0009651">
    <property type="term" value="P:response to salt stress"/>
    <property type="evidence" value="ECO:0007669"/>
    <property type="project" value="UniProtKB-ARBA"/>
</dbReference>
<dbReference type="GeneID" id="27726740"/>
<reference evidence="3 4" key="1">
    <citation type="journal article" date="2014" name="Genome Announc.">
        <title>Draft genome sequence of the pathogenic fungus Scedosporium apiospermum.</title>
        <authorList>
            <person name="Vandeputte P."/>
            <person name="Ghamrawi S."/>
            <person name="Rechenmann M."/>
            <person name="Iltis A."/>
            <person name="Giraud S."/>
            <person name="Fleury M."/>
            <person name="Thornton C."/>
            <person name="Delhaes L."/>
            <person name="Meyer W."/>
            <person name="Papon N."/>
            <person name="Bouchara J.P."/>
        </authorList>
    </citation>
    <scope>NUCLEOTIDE SEQUENCE [LARGE SCALE GENOMIC DNA]</scope>
    <source>
        <strain evidence="3 4">IHEM 14462</strain>
    </source>
</reference>
<feature type="compositionally biased region" description="Basic and acidic residues" evidence="1">
    <location>
        <begin position="134"/>
        <end position="143"/>
    </location>
</feature>
<dbReference type="SMART" id="SM00577">
    <property type="entry name" value="CPDc"/>
    <property type="match status" value="1"/>
</dbReference>
<dbReference type="FunFam" id="3.40.50.1000:FF:000043">
    <property type="entry name" value="General stress response phosphoprotein phosphatase Psr1/2"/>
    <property type="match status" value="1"/>
</dbReference>
<feature type="compositionally biased region" description="Polar residues" evidence="1">
    <location>
        <begin position="194"/>
        <end position="204"/>
    </location>
</feature>
<dbReference type="RefSeq" id="XP_016641309.1">
    <property type="nucleotide sequence ID" value="XM_016789482.1"/>
</dbReference>
<name>A0A084G2E8_PSEDA</name>
<protein>
    <submittedName>
        <fullName evidence="3">Phosphatase PSR1</fullName>
        <ecNumber evidence="3">3.1.3.16</ecNumber>
    </submittedName>
</protein>
<evidence type="ECO:0000256" key="1">
    <source>
        <dbReference type="SAM" id="MobiDB-lite"/>
    </source>
</evidence>
<evidence type="ECO:0000259" key="2">
    <source>
        <dbReference type="PROSITE" id="PS50969"/>
    </source>
</evidence>
<dbReference type="EMBL" id="JOWA01000110">
    <property type="protein sequence ID" value="KEZ41510.1"/>
    <property type="molecule type" value="Genomic_DNA"/>
</dbReference>
<dbReference type="EC" id="3.1.3.16" evidence="3"/>
<feature type="compositionally biased region" description="Polar residues" evidence="1">
    <location>
        <begin position="10"/>
        <end position="19"/>
    </location>
</feature>
<sequence length="521" mass="56935">MPQETEPLATDQNTQQTTGKGRALLHVPSRTSSQRHQSSPTASGLSGATANDSRQSLGDLSKESASMRSRQRNGSASSRRSGADTEPASTPINSQPSSPAAAPHKKKKSGGLLSLLGCCGGVPDSTNNGEGSEENVHKLDKLPNRPGSSSRPTAHTPPDQQPTVNVNKSRLNEKAPATTDAPRKDSAAKDKRASNTSTHDQSTVGGERPERESKQSIIPPPSVQIQPPNNGSIKEAPVAPDSTVPSDTKDEEGDIKMADADIEEPQPQHQEQHDDQLPQQEQQQQQQQQEEEEIRQEPNTDEPVSQIPPPPPGPSPSTTAPVHDLSESSDFAPEHQQISLLPPIRPEHKGRKCLVLDLDETLVHSSFKILHQADFTIPVEIEGNYHNVYVIKRPGVDEFMKRVGELYEVVVFTASVSKYGDPLLDQLDIHNVVHHRLFRESCYNHQGNYVKDLSQVGRDLKDTIIIDNSPTSYIFHPQHALPISSWFSDAHDNELLDLIPVLEDLAGPNVRDVSLVLDVTL</sequence>
<dbReference type="VEuPathDB" id="FungiDB:SAPIO_CDS7668"/>
<dbReference type="PANTHER" id="PTHR12210">
    <property type="entry name" value="DULLARD PROTEIN PHOSPHATASE"/>
    <property type="match status" value="1"/>
</dbReference>
<dbReference type="GO" id="GO:0034198">
    <property type="term" value="P:cellular response to amino acid starvation"/>
    <property type="evidence" value="ECO:0007669"/>
    <property type="project" value="UniProtKB-ARBA"/>
</dbReference>
<feature type="compositionally biased region" description="Low complexity" evidence="1">
    <location>
        <begin position="277"/>
        <end position="288"/>
    </location>
</feature>
<feature type="compositionally biased region" description="Pro residues" evidence="1">
    <location>
        <begin position="306"/>
        <end position="315"/>
    </location>
</feature>
<evidence type="ECO:0000313" key="3">
    <source>
        <dbReference type="EMBL" id="KEZ41510.1"/>
    </source>
</evidence>
<dbReference type="InterPro" id="IPR036412">
    <property type="entry name" value="HAD-like_sf"/>
</dbReference>
<gene>
    <name evidence="3" type="ORF">SAPIO_CDS7668</name>
</gene>
<dbReference type="KEGG" id="sapo:SAPIO_CDS7668"/>
<dbReference type="OMA" id="HAHDEIT"/>
<dbReference type="GO" id="GO:1904262">
    <property type="term" value="P:negative regulation of TORC1 signaling"/>
    <property type="evidence" value="ECO:0007669"/>
    <property type="project" value="UniProtKB-ARBA"/>
</dbReference>
<dbReference type="PROSITE" id="PS50969">
    <property type="entry name" value="FCP1"/>
    <property type="match status" value="1"/>
</dbReference>
<keyword evidence="3" id="KW-0378">Hydrolase</keyword>
<feature type="region of interest" description="Disordered" evidence="1">
    <location>
        <begin position="1"/>
        <end position="335"/>
    </location>
</feature>
<comment type="caution">
    <text evidence="3">The sequence shown here is derived from an EMBL/GenBank/DDBJ whole genome shotgun (WGS) entry which is preliminary data.</text>
</comment>
<feature type="compositionally biased region" description="Basic and acidic residues" evidence="1">
    <location>
        <begin position="181"/>
        <end position="193"/>
    </location>
</feature>
<dbReference type="InterPro" id="IPR023214">
    <property type="entry name" value="HAD_sf"/>
</dbReference>
<dbReference type="SUPFAM" id="SSF56784">
    <property type="entry name" value="HAD-like"/>
    <property type="match status" value="1"/>
</dbReference>
<dbReference type="InterPro" id="IPR011948">
    <property type="entry name" value="Dullard_phosphatase"/>
</dbReference>
<keyword evidence="4" id="KW-1185">Reference proteome</keyword>
<dbReference type="InterPro" id="IPR004274">
    <property type="entry name" value="FCP1_dom"/>
</dbReference>
<feature type="compositionally biased region" description="Polar residues" evidence="1">
    <location>
        <begin position="29"/>
        <end position="67"/>
    </location>
</feature>
<dbReference type="NCBIfam" id="TIGR02251">
    <property type="entry name" value="HIF-SF_euk"/>
    <property type="match status" value="1"/>
</dbReference>
<evidence type="ECO:0000313" key="4">
    <source>
        <dbReference type="Proteomes" id="UP000028545"/>
    </source>
</evidence>
<dbReference type="InterPro" id="IPR050365">
    <property type="entry name" value="TIM50"/>
</dbReference>
<dbReference type="Pfam" id="PF03031">
    <property type="entry name" value="NIF"/>
    <property type="match status" value="1"/>
</dbReference>
<feature type="domain" description="FCP1 homology" evidence="2">
    <location>
        <begin position="347"/>
        <end position="505"/>
    </location>
</feature>
<dbReference type="GO" id="GO:0004722">
    <property type="term" value="F:protein serine/threonine phosphatase activity"/>
    <property type="evidence" value="ECO:0007669"/>
    <property type="project" value="UniProtKB-EC"/>
</dbReference>
<dbReference type="HOGENOM" id="CLU_020262_2_0_1"/>
<dbReference type="OrthoDB" id="277011at2759"/>
<organism evidence="3 4">
    <name type="scientific">Pseudallescheria apiosperma</name>
    <name type="common">Scedosporium apiospermum</name>
    <dbReference type="NCBI Taxonomy" id="563466"/>
    <lineage>
        <taxon>Eukaryota</taxon>
        <taxon>Fungi</taxon>
        <taxon>Dikarya</taxon>
        <taxon>Ascomycota</taxon>
        <taxon>Pezizomycotina</taxon>
        <taxon>Sordariomycetes</taxon>
        <taxon>Hypocreomycetidae</taxon>
        <taxon>Microascales</taxon>
        <taxon>Microascaceae</taxon>
        <taxon>Scedosporium</taxon>
    </lineage>
</organism>
<dbReference type="CDD" id="cd07521">
    <property type="entry name" value="HAD_FCP1-like"/>
    <property type="match status" value="1"/>
</dbReference>
<dbReference type="Proteomes" id="UP000028545">
    <property type="component" value="Unassembled WGS sequence"/>
</dbReference>
<accession>A0A084G2E8</accession>
<proteinExistence type="predicted"/>
<dbReference type="AlphaFoldDB" id="A0A084G2E8"/>
<dbReference type="GO" id="GO:0045944">
    <property type="term" value="P:positive regulation of transcription by RNA polymerase II"/>
    <property type="evidence" value="ECO:0007669"/>
    <property type="project" value="UniProtKB-ARBA"/>
</dbReference>